<dbReference type="Proteomes" id="UP000680625">
    <property type="component" value="Chromosome"/>
</dbReference>
<protein>
    <recommendedName>
        <fullName evidence="4">5-formyltetrahydrofolate cyclo-ligase</fullName>
        <ecNumber evidence="4">6.3.3.2</ecNumber>
    </recommendedName>
</protein>
<accession>A0ABX8CET0</accession>
<keyword evidence="2 4" id="KW-0547">Nucleotide-binding</keyword>
<organism evidence="5 6">
    <name type="scientific">Chlamydia crocodili</name>
    <dbReference type="NCBI Taxonomy" id="2766982"/>
    <lineage>
        <taxon>Bacteria</taxon>
        <taxon>Pseudomonadati</taxon>
        <taxon>Chlamydiota</taxon>
        <taxon>Chlamydiia</taxon>
        <taxon>Chlamydiales</taxon>
        <taxon>Chlamydiaceae</taxon>
        <taxon>Chlamydia/Chlamydophila group</taxon>
        <taxon>Chlamydia</taxon>
    </lineage>
</organism>
<evidence type="ECO:0000256" key="3">
    <source>
        <dbReference type="ARBA" id="ARBA00022840"/>
    </source>
</evidence>
<dbReference type="GO" id="GO:0030272">
    <property type="term" value="F:5-formyltetrahydrofolate cyclo-ligase activity"/>
    <property type="evidence" value="ECO:0007669"/>
    <property type="project" value="UniProtKB-EC"/>
</dbReference>
<evidence type="ECO:0000313" key="5">
    <source>
        <dbReference type="EMBL" id="QVE49515.1"/>
    </source>
</evidence>
<dbReference type="RefSeq" id="WP_213241874.1">
    <property type="nucleotide sequence ID" value="NZ_CP060791.1"/>
</dbReference>
<sequence length="180" mass="20374">MNTSVIAEKKKQREFFTSLRQSIQEPRLSQASQAVASFIQKFPEGSFVLSFVPFQSEINIDLANRILINKFSLALPQMQNHELTPVHVPSLEVLSKLTHPLRLSKFKLGTIQPQQITHVLVPALAFDNNNYRLGYGGGCYDRWLAVNSHPITIGLGFKEQKTHLLPREDHDIPLSQVFLA</sequence>
<comment type="catalytic activity">
    <reaction evidence="4">
        <text>(6S)-5-formyl-5,6,7,8-tetrahydrofolate + ATP = (6R)-5,10-methenyltetrahydrofolate + ADP + phosphate</text>
        <dbReference type="Rhea" id="RHEA:10488"/>
        <dbReference type="ChEBI" id="CHEBI:30616"/>
        <dbReference type="ChEBI" id="CHEBI:43474"/>
        <dbReference type="ChEBI" id="CHEBI:57455"/>
        <dbReference type="ChEBI" id="CHEBI:57457"/>
        <dbReference type="ChEBI" id="CHEBI:456216"/>
        <dbReference type="EC" id="6.3.3.2"/>
    </reaction>
</comment>
<keyword evidence="3 4" id="KW-0067">ATP-binding</keyword>
<keyword evidence="4" id="KW-0479">Metal-binding</keyword>
<comment type="cofactor">
    <cofactor evidence="4">
        <name>Mg(2+)</name>
        <dbReference type="ChEBI" id="CHEBI:18420"/>
    </cofactor>
</comment>
<keyword evidence="4" id="KW-0460">Magnesium</keyword>
<dbReference type="EC" id="6.3.3.2" evidence="4"/>
<dbReference type="NCBIfam" id="TIGR02727">
    <property type="entry name" value="MTHFS_bact"/>
    <property type="match status" value="1"/>
</dbReference>
<dbReference type="GeneID" id="301704425"/>
<name>A0ABX8CET0_9CHLA</name>
<reference evidence="5 6" key="1">
    <citation type="submission" date="2020-08" db="EMBL/GenBank/DDBJ databases">
        <title>Isolation and characterization of novel Chlamydia from Siamese crocodiles (Crocodylus siamensis).</title>
        <authorList>
            <person name="Sariya L."/>
        </authorList>
    </citation>
    <scope>NUCLEOTIDE SEQUENCE [LARGE SCALE GENOMIC DNA]</scope>
    <source>
        <strain evidence="5 6">No. 12</strain>
    </source>
</reference>
<dbReference type="Gene3D" id="3.40.50.10420">
    <property type="entry name" value="NagB/RpiA/CoA transferase-like"/>
    <property type="match status" value="1"/>
</dbReference>
<keyword evidence="6" id="KW-1185">Reference proteome</keyword>
<proteinExistence type="inferred from homology"/>
<dbReference type="Pfam" id="PF01812">
    <property type="entry name" value="5-FTHF_cyc-lig"/>
    <property type="match status" value="1"/>
</dbReference>
<dbReference type="PANTHER" id="PTHR23407">
    <property type="entry name" value="ATPASE INHIBITOR/5-FORMYLTETRAHYDROFOLATE CYCLO-LIGASE"/>
    <property type="match status" value="1"/>
</dbReference>
<evidence type="ECO:0000256" key="1">
    <source>
        <dbReference type="ARBA" id="ARBA00010638"/>
    </source>
</evidence>
<evidence type="ECO:0000256" key="2">
    <source>
        <dbReference type="ARBA" id="ARBA00022741"/>
    </source>
</evidence>
<dbReference type="InterPro" id="IPR002698">
    <property type="entry name" value="FTHF_cligase"/>
</dbReference>
<dbReference type="PANTHER" id="PTHR23407:SF1">
    <property type="entry name" value="5-FORMYLTETRAHYDROFOLATE CYCLO-LIGASE"/>
    <property type="match status" value="1"/>
</dbReference>
<dbReference type="PIRSF" id="PIRSF006806">
    <property type="entry name" value="FTHF_cligase"/>
    <property type="match status" value="1"/>
</dbReference>
<dbReference type="InterPro" id="IPR037171">
    <property type="entry name" value="NagB/RpiA_transferase-like"/>
</dbReference>
<comment type="similarity">
    <text evidence="1 4">Belongs to the 5-formyltetrahydrofolate cyclo-ligase family.</text>
</comment>
<evidence type="ECO:0000313" key="6">
    <source>
        <dbReference type="Proteomes" id="UP000680625"/>
    </source>
</evidence>
<evidence type="ECO:0000256" key="4">
    <source>
        <dbReference type="RuleBase" id="RU361279"/>
    </source>
</evidence>
<dbReference type="EMBL" id="CP060791">
    <property type="protein sequence ID" value="QVE49515.1"/>
    <property type="molecule type" value="Genomic_DNA"/>
</dbReference>
<keyword evidence="5" id="KW-0436">Ligase</keyword>
<dbReference type="InterPro" id="IPR024185">
    <property type="entry name" value="FTHF_cligase-like_sf"/>
</dbReference>
<dbReference type="SUPFAM" id="SSF100950">
    <property type="entry name" value="NagB/RpiA/CoA transferase-like"/>
    <property type="match status" value="1"/>
</dbReference>
<gene>
    <name evidence="5" type="ORF">H9Q19_02300</name>
</gene>